<evidence type="ECO:0000313" key="1">
    <source>
        <dbReference type="EMBL" id="MFD1037796.1"/>
    </source>
</evidence>
<sequence>MYDKVITECEKDEKLFHEFKDRLYSVVVDSGGIGWGYHDGLAELYYSISWLGE</sequence>
<protein>
    <submittedName>
        <fullName evidence="1">Uncharacterized protein</fullName>
    </submittedName>
</protein>
<accession>A0ABW3LKI2</accession>
<evidence type="ECO:0000313" key="2">
    <source>
        <dbReference type="Proteomes" id="UP001597040"/>
    </source>
</evidence>
<proteinExistence type="predicted"/>
<comment type="caution">
    <text evidence="1">The sequence shown here is derived from an EMBL/GenBank/DDBJ whole genome shotgun (WGS) entry which is preliminary data.</text>
</comment>
<dbReference type="Proteomes" id="UP001597040">
    <property type="component" value="Unassembled WGS sequence"/>
</dbReference>
<organism evidence="1 2">
    <name type="scientific">Virgibacillus byunsanensis</name>
    <dbReference type="NCBI Taxonomy" id="570945"/>
    <lineage>
        <taxon>Bacteria</taxon>
        <taxon>Bacillati</taxon>
        <taxon>Bacillota</taxon>
        <taxon>Bacilli</taxon>
        <taxon>Bacillales</taxon>
        <taxon>Bacillaceae</taxon>
        <taxon>Virgibacillus</taxon>
    </lineage>
</organism>
<dbReference type="EMBL" id="JBHTKJ010000011">
    <property type="protein sequence ID" value="MFD1037796.1"/>
    <property type="molecule type" value="Genomic_DNA"/>
</dbReference>
<name>A0ABW3LKI2_9BACI</name>
<reference evidence="2" key="1">
    <citation type="journal article" date="2019" name="Int. J. Syst. Evol. Microbiol.">
        <title>The Global Catalogue of Microorganisms (GCM) 10K type strain sequencing project: providing services to taxonomists for standard genome sequencing and annotation.</title>
        <authorList>
            <consortium name="The Broad Institute Genomics Platform"/>
            <consortium name="The Broad Institute Genome Sequencing Center for Infectious Disease"/>
            <person name="Wu L."/>
            <person name="Ma J."/>
        </authorList>
    </citation>
    <scope>NUCLEOTIDE SEQUENCE [LARGE SCALE GENOMIC DNA]</scope>
    <source>
        <strain evidence="2">CCUG 56754</strain>
    </source>
</reference>
<gene>
    <name evidence="1" type="ORF">ACFQ3N_05150</name>
</gene>
<dbReference type="RefSeq" id="WP_390360187.1">
    <property type="nucleotide sequence ID" value="NZ_JBHTKJ010000011.1"/>
</dbReference>
<keyword evidence="2" id="KW-1185">Reference proteome</keyword>